<keyword evidence="3" id="KW-1185">Reference proteome</keyword>
<dbReference type="PATRIC" id="fig|421052.3.peg.152"/>
<dbReference type="HOGENOM" id="CLU_153006_0_0_6"/>
<dbReference type="OrthoDB" id="6713307at2"/>
<feature type="transmembrane region" description="Helical" evidence="1">
    <location>
        <begin position="57"/>
        <end position="79"/>
    </location>
</feature>
<reference evidence="2 3" key="1">
    <citation type="submission" date="2013-06" db="EMBL/GenBank/DDBJ databases">
        <title>The Genome Sequence of Acinetobacter rudis CIP 110305.</title>
        <authorList>
            <consortium name="The Broad Institute Genome Sequencing Platform"/>
            <consortium name="The Broad Institute Genome Sequencing Center for Infectious Disease"/>
            <person name="Cerqueira G."/>
            <person name="Feldgarden M."/>
            <person name="Courvalin P."/>
            <person name="Perichon B."/>
            <person name="Grillot-Courvalin C."/>
            <person name="Clermont D."/>
            <person name="Rocha E."/>
            <person name="Yoon E.-J."/>
            <person name="Nemec A."/>
            <person name="Young S.K."/>
            <person name="Zeng Q."/>
            <person name="Gargeya S."/>
            <person name="Fitzgerald M."/>
            <person name="Abouelleil A."/>
            <person name="Alvarado L."/>
            <person name="Berlin A.M."/>
            <person name="Chapman S.B."/>
            <person name="Dewar J."/>
            <person name="Goldberg J."/>
            <person name="Griggs A."/>
            <person name="Gujja S."/>
            <person name="Hansen M."/>
            <person name="Howarth C."/>
            <person name="Imamovic A."/>
            <person name="Larimer J."/>
            <person name="McCowan C."/>
            <person name="Murphy C."/>
            <person name="Pearson M."/>
            <person name="Priest M."/>
            <person name="Roberts A."/>
            <person name="Saif S."/>
            <person name="Shea T."/>
            <person name="Sykes S."/>
            <person name="Wortman J."/>
            <person name="Nusbaum C."/>
            <person name="Birren B."/>
        </authorList>
    </citation>
    <scope>NUCLEOTIDE SEQUENCE [LARGE SCALE GENOMIC DNA]</scope>
    <source>
        <strain evidence="2 3">CIP 110305</strain>
    </source>
</reference>
<evidence type="ECO:0000313" key="3">
    <source>
        <dbReference type="Proteomes" id="UP000014568"/>
    </source>
</evidence>
<protein>
    <submittedName>
        <fullName evidence="2">Uncharacterized protein</fullName>
    </submittedName>
</protein>
<proteinExistence type="predicted"/>
<comment type="caution">
    <text evidence="2">The sequence shown here is derived from an EMBL/GenBank/DDBJ whole genome shotgun (WGS) entry which is preliminary data.</text>
</comment>
<keyword evidence="1" id="KW-0472">Membrane</keyword>
<keyword evidence="1" id="KW-1133">Transmembrane helix</keyword>
<dbReference type="Proteomes" id="UP000014568">
    <property type="component" value="Unassembled WGS sequence"/>
</dbReference>
<name>S3NTP7_9GAMM</name>
<dbReference type="STRING" id="632955.GCA_000829675_02720"/>
<dbReference type="EMBL" id="ATGI01000001">
    <property type="protein sequence ID" value="EPF81818.1"/>
    <property type="molecule type" value="Genomic_DNA"/>
</dbReference>
<accession>S3NTP7</accession>
<organism evidence="2 3">
    <name type="scientific">Acinetobacter rudis CIP 110305</name>
    <dbReference type="NCBI Taxonomy" id="421052"/>
    <lineage>
        <taxon>Bacteria</taxon>
        <taxon>Pseudomonadati</taxon>
        <taxon>Pseudomonadota</taxon>
        <taxon>Gammaproteobacteria</taxon>
        <taxon>Moraxellales</taxon>
        <taxon>Moraxellaceae</taxon>
        <taxon>Acinetobacter</taxon>
    </lineage>
</organism>
<feature type="transmembrane region" description="Helical" evidence="1">
    <location>
        <begin position="6"/>
        <end position="26"/>
    </location>
</feature>
<feature type="transmembrane region" description="Helical" evidence="1">
    <location>
        <begin position="33"/>
        <end position="51"/>
    </location>
</feature>
<sequence length="95" mass="10661">MKIFAVLLYAVACFVIYLSHANQTLLVQPLSRIYRYLALLIGVIAFGLLSYDLPWLVAIFMSVVTAIVVWTFAPFISALKRYSAHESEKSSKNSS</sequence>
<gene>
    <name evidence="2" type="ORF">F945_00153</name>
</gene>
<dbReference type="eggNOG" id="ENOG50302X4">
    <property type="taxonomic scope" value="Bacteria"/>
</dbReference>
<dbReference type="RefSeq" id="WP_016654603.1">
    <property type="nucleotide sequence ID" value="NZ_KE340348.1"/>
</dbReference>
<evidence type="ECO:0000256" key="1">
    <source>
        <dbReference type="SAM" id="Phobius"/>
    </source>
</evidence>
<evidence type="ECO:0000313" key="2">
    <source>
        <dbReference type="EMBL" id="EPF81818.1"/>
    </source>
</evidence>
<dbReference type="AlphaFoldDB" id="S3NTP7"/>
<keyword evidence="1" id="KW-0812">Transmembrane</keyword>